<organism evidence="1 2">
    <name type="scientific">Nemania bipapillata</name>
    <dbReference type="NCBI Taxonomy" id="110536"/>
    <lineage>
        <taxon>Eukaryota</taxon>
        <taxon>Fungi</taxon>
        <taxon>Dikarya</taxon>
        <taxon>Ascomycota</taxon>
        <taxon>Pezizomycotina</taxon>
        <taxon>Sordariomycetes</taxon>
        <taxon>Xylariomycetidae</taxon>
        <taxon>Xylariales</taxon>
        <taxon>Xylariaceae</taxon>
        <taxon>Nemania</taxon>
    </lineage>
</organism>
<keyword evidence="2" id="KW-1185">Reference proteome</keyword>
<accession>A0ACC2IJQ5</accession>
<name>A0ACC2IJQ5_9PEZI</name>
<gene>
    <name evidence="1" type="ORF">ONZ43_g4671</name>
</gene>
<sequence length="341" mass="37227">MHPPKLLGLLCVLGHAVLVTWAGSYPPPRAEDSPYYTSGTTGVVYSFPGYTGAKKLDNIVCAGQMINIPHDVASTHNQIFSVSFLLSGDVEFATVQGNATFVYSDGSTSRYELRSLDWFSWLTLNKGEVVFPFRFTSTGVNWNTSHVFERSAPLLPGKSLRSIILPDVSGPGARMHVFAVSLWGADARLVVQAVRPTQKWFGIDEQIVEVTINNLGTECVSGSGVKVTINGKGFETMRSGRLKRLCPGDQKIVKIGVGGASHGAVDVSVTLEYEASRQVTAFSDVEIGLTDWSSELGNLARHEAPDWFGDAKFGIFIHWGVYAVTGWGNSTPHESYAEWFW</sequence>
<proteinExistence type="predicted"/>
<dbReference type="Proteomes" id="UP001153334">
    <property type="component" value="Unassembled WGS sequence"/>
</dbReference>
<evidence type="ECO:0000313" key="1">
    <source>
        <dbReference type="EMBL" id="KAJ8115405.1"/>
    </source>
</evidence>
<comment type="caution">
    <text evidence="1">The sequence shown here is derived from an EMBL/GenBank/DDBJ whole genome shotgun (WGS) entry which is preliminary data.</text>
</comment>
<evidence type="ECO:0000313" key="2">
    <source>
        <dbReference type="Proteomes" id="UP001153334"/>
    </source>
</evidence>
<reference evidence="1" key="1">
    <citation type="submission" date="2022-11" db="EMBL/GenBank/DDBJ databases">
        <title>Genome Sequence of Nemania bipapillata.</title>
        <authorList>
            <person name="Buettner E."/>
        </authorList>
    </citation>
    <scope>NUCLEOTIDE SEQUENCE</scope>
    <source>
        <strain evidence="1">CP14</strain>
    </source>
</reference>
<protein>
    <submittedName>
        <fullName evidence="1">Uncharacterized protein</fullName>
    </submittedName>
</protein>
<dbReference type="EMBL" id="JAPESX010001304">
    <property type="protein sequence ID" value="KAJ8115405.1"/>
    <property type="molecule type" value="Genomic_DNA"/>
</dbReference>